<gene>
    <name evidence="3" type="ORF">AVEN_35466_1</name>
</gene>
<reference evidence="3 4" key="1">
    <citation type="journal article" date="2019" name="Sci. Rep.">
        <title>Orb-weaving spider Araneus ventricosus genome elucidates the spidroin gene catalogue.</title>
        <authorList>
            <person name="Kono N."/>
            <person name="Nakamura H."/>
            <person name="Ohtoshi R."/>
            <person name="Moran D.A.P."/>
            <person name="Shinohara A."/>
            <person name="Yoshida Y."/>
            <person name="Fujiwara M."/>
            <person name="Mori M."/>
            <person name="Tomita M."/>
            <person name="Arakawa K."/>
        </authorList>
    </citation>
    <scope>NUCLEOTIDE SEQUENCE [LARGE SCALE GENOMIC DNA]</scope>
</reference>
<proteinExistence type="predicted"/>
<sequence>MNGTVSFPIVAPPGKMLLCLLLGMAFLSAVNDRTDSWKRCGFRATVVSVNATTTSNPKAKRKNPLSVKNSLFKLVIRDGIIPSSRLPLSRRRVSERSGSRSSKEEFRTARMHGHVRQIQICPPRRGLRRMLRTLPGTRHPRTLQIQLLQEQLLLQMRGRSFADRRTGRTRQLCEATVRQKEVRSFFIIGGNTSKQGRVQWRA</sequence>
<evidence type="ECO:0000313" key="3">
    <source>
        <dbReference type="EMBL" id="GBN17683.1"/>
    </source>
</evidence>
<dbReference type="Proteomes" id="UP000499080">
    <property type="component" value="Unassembled WGS sequence"/>
</dbReference>
<dbReference type="EMBL" id="BGPR01006287">
    <property type="protein sequence ID" value="GBN17683.1"/>
    <property type="molecule type" value="Genomic_DNA"/>
</dbReference>
<keyword evidence="4" id="KW-1185">Reference proteome</keyword>
<feature type="chain" id="PRO_5021295732" description="Secreted protein" evidence="2">
    <location>
        <begin position="30"/>
        <end position="202"/>
    </location>
</feature>
<name>A0A4Y2LUF5_ARAVE</name>
<evidence type="ECO:0008006" key="5">
    <source>
        <dbReference type="Google" id="ProtNLM"/>
    </source>
</evidence>
<protein>
    <recommendedName>
        <fullName evidence="5">Secreted protein</fullName>
    </recommendedName>
</protein>
<feature type="compositionally biased region" description="Basic and acidic residues" evidence="1">
    <location>
        <begin position="92"/>
        <end position="108"/>
    </location>
</feature>
<evidence type="ECO:0000256" key="1">
    <source>
        <dbReference type="SAM" id="MobiDB-lite"/>
    </source>
</evidence>
<organism evidence="3 4">
    <name type="scientific">Araneus ventricosus</name>
    <name type="common">Orbweaver spider</name>
    <name type="synonym">Epeira ventricosa</name>
    <dbReference type="NCBI Taxonomy" id="182803"/>
    <lineage>
        <taxon>Eukaryota</taxon>
        <taxon>Metazoa</taxon>
        <taxon>Ecdysozoa</taxon>
        <taxon>Arthropoda</taxon>
        <taxon>Chelicerata</taxon>
        <taxon>Arachnida</taxon>
        <taxon>Araneae</taxon>
        <taxon>Araneomorphae</taxon>
        <taxon>Entelegynae</taxon>
        <taxon>Araneoidea</taxon>
        <taxon>Araneidae</taxon>
        <taxon>Araneus</taxon>
    </lineage>
</organism>
<feature type="signal peptide" evidence="2">
    <location>
        <begin position="1"/>
        <end position="29"/>
    </location>
</feature>
<keyword evidence="2" id="KW-0732">Signal</keyword>
<comment type="caution">
    <text evidence="3">The sequence shown here is derived from an EMBL/GenBank/DDBJ whole genome shotgun (WGS) entry which is preliminary data.</text>
</comment>
<dbReference type="AlphaFoldDB" id="A0A4Y2LUF5"/>
<evidence type="ECO:0000256" key="2">
    <source>
        <dbReference type="SAM" id="SignalP"/>
    </source>
</evidence>
<feature type="region of interest" description="Disordered" evidence="1">
    <location>
        <begin position="88"/>
        <end position="113"/>
    </location>
</feature>
<accession>A0A4Y2LUF5</accession>
<evidence type="ECO:0000313" key="4">
    <source>
        <dbReference type="Proteomes" id="UP000499080"/>
    </source>
</evidence>